<proteinExistence type="predicted"/>
<sequence length="210" mass="24471">MATRYKINFQNGHPINVKAYVGETGCSLSVHFEYRALGGLLELWRAVYEKVQGVMVKAGRTQKVFGAFKILCYVSDSSQIQIENDRDLLNALNKHGFDQEFTRAPFIITIKFVHDYDEIYLGSILEFLIMGTVTADNILTCWGKHPTHLLFPDPRAEVYVDVQKIFNDSEEEIKQNKKFKRRVKAQEQKYKRWFESQPEDSKKIILKRSQ</sequence>
<name>A0A9P1IUZ7_9PELO</name>
<comment type="caution">
    <text evidence="1">The sequence shown here is derived from an EMBL/GenBank/DDBJ whole genome shotgun (WGS) entry which is preliminary data.</text>
</comment>
<accession>A0A9P1IUZ7</accession>
<dbReference type="Proteomes" id="UP001152747">
    <property type="component" value="Unassembled WGS sequence"/>
</dbReference>
<evidence type="ECO:0000313" key="1">
    <source>
        <dbReference type="EMBL" id="CAI5451611.1"/>
    </source>
</evidence>
<protein>
    <submittedName>
        <fullName evidence="1">Uncharacterized protein</fullName>
    </submittedName>
</protein>
<gene>
    <name evidence="1" type="ORF">CAMP_LOCUS14248</name>
</gene>
<keyword evidence="2" id="KW-1185">Reference proteome</keyword>
<reference evidence="1" key="1">
    <citation type="submission" date="2022-11" db="EMBL/GenBank/DDBJ databases">
        <authorList>
            <person name="Kikuchi T."/>
        </authorList>
    </citation>
    <scope>NUCLEOTIDE SEQUENCE</scope>
    <source>
        <strain evidence="1">PS1010</strain>
    </source>
</reference>
<evidence type="ECO:0000313" key="2">
    <source>
        <dbReference type="Proteomes" id="UP001152747"/>
    </source>
</evidence>
<dbReference type="EMBL" id="CANHGI010000005">
    <property type="protein sequence ID" value="CAI5451611.1"/>
    <property type="molecule type" value="Genomic_DNA"/>
</dbReference>
<organism evidence="1 2">
    <name type="scientific">Caenorhabditis angaria</name>
    <dbReference type="NCBI Taxonomy" id="860376"/>
    <lineage>
        <taxon>Eukaryota</taxon>
        <taxon>Metazoa</taxon>
        <taxon>Ecdysozoa</taxon>
        <taxon>Nematoda</taxon>
        <taxon>Chromadorea</taxon>
        <taxon>Rhabditida</taxon>
        <taxon>Rhabditina</taxon>
        <taxon>Rhabditomorpha</taxon>
        <taxon>Rhabditoidea</taxon>
        <taxon>Rhabditidae</taxon>
        <taxon>Peloderinae</taxon>
        <taxon>Caenorhabditis</taxon>
    </lineage>
</organism>
<dbReference type="AlphaFoldDB" id="A0A9P1IUZ7"/>